<evidence type="ECO:0000256" key="5">
    <source>
        <dbReference type="PROSITE-ProRule" id="PRU10015"/>
    </source>
</evidence>
<dbReference type="PROSITE" id="PS01230">
    <property type="entry name" value="TRMA_1"/>
    <property type="match status" value="1"/>
</dbReference>
<feature type="active site" description="Nucleophile" evidence="4">
    <location>
        <position position="412"/>
    </location>
</feature>
<feature type="binding site" evidence="4">
    <location>
        <position position="316"/>
    </location>
    <ligand>
        <name>S-adenosyl-L-methionine</name>
        <dbReference type="ChEBI" id="CHEBI:59789"/>
    </ligand>
</feature>
<evidence type="ECO:0000313" key="7">
    <source>
        <dbReference type="EMBL" id="RXI48245.1"/>
    </source>
</evidence>
<dbReference type="Pfam" id="PF01938">
    <property type="entry name" value="TRAM"/>
    <property type="match status" value="1"/>
</dbReference>
<dbReference type="Proteomes" id="UP000290921">
    <property type="component" value="Unassembled WGS sequence"/>
</dbReference>
<protein>
    <submittedName>
        <fullName evidence="7">23S rRNA (Uracil(1939)-C(5))-methyltransferase RlmD</fullName>
        <ecNumber evidence="7">2.1.1.190</ecNumber>
    </submittedName>
</protein>
<dbReference type="GO" id="GO:0070041">
    <property type="term" value="F:rRNA (uridine-C5-)-methyltransferase activity"/>
    <property type="evidence" value="ECO:0007669"/>
    <property type="project" value="TreeGrafter"/>
</dbReference>
<organism evidence="7 8">
    <name type="scientific">Clostridium tetani</name>
    <dbReference type="NCBI Taxonomy" id="1513"/>
    <lineage>
        <taxon>Bacteria</taxon>
        <taxon>Bacillati</taxon>
        <taxon>Bacillota</taxon>
        <taxon>Clostridia</taxon>
        <taxon>Eubacteriales</taxon>
        <taxon>Clostridiaceae</taxon>
        <taxon>Clostridium</taxon>
    </lineage>
</organism>
<feature type="active site" evidence="5">
    <location>
        <position position="412"/>
    </location>
</feature>
<feature type="domain" description="TRAM" evidence="6">
    <location>
        <begin position="6"/>
        <end position="64"/>
    </location>
</feature>
<keyword evidence="2 4" id="KW-0808">Transferase</keyword>
<dbReference type="InterPro" id="IPR002792">
    <property type="entry name" value="TRAM_dom"/>
</dbReference>
<keyword evidence="3 4" id="KW-0949">S-adenosyl-L-methionine</keyword>
<dbReference type="SUPFAM" id="SSF50249">
    <property type="entry name" value="Nucleic acid-binding proteins"/>
    <property type="match status" value="1"/>
</dbReference>
<dbReference type="PANTHER" id="PTHR11061:SF30">
    <property type="entry name" value="TRNA (URACIL(54)-C(5))-METHYLTRANSFERASE"/>
    <property type="match status" value="1"/>
</dbReference>
<name>A0A4Q0VBH8_CLOTA</name>
<gene>
    <name evidence="7" type="ORF">DP130_09130</name>
</gene>
<dbReference type="Gene3D" id="3.40.50.150">
    <property type="entry name" value="Vaccinia Virus protein VP39"/>
    <property type="match status" value="1"/>
</dbReference>
<sequence>MKKDIPVKKNSTYNLYITGMGTKGEGIGKINNFTIFVTDAILGEEVEVNIIKVNKNYAVGKLLNIITPSANRVEPPCDIYTKCGGCQLQHMSYKEQLNFKRQKVKDALLRLGGIDVEVEEVLGMENPYRYRNKVQLPIGKENGKLNIGFYAPRSHNIIDLKSCLIQDQKADKIIKILREWIEKFNISIYDEKEHKGNLRHIMVRTAFRTGEIMIVLVTKDKKLPHKEELINKLTEDLEGVVSIIQNMNSQKTNVVLGKESIVLWGKDKIIDYIGNFKFAITPLSFFQVNPIQTEVLYNKALEYADLKGDEVVFDAYCGTGTISLFLSQKAKKVYGVEIVNEAIESAKLNARENNVDNVDFIVGESEQIIPELIEKGIKADVVVVDPPRKGCEKSLLEAMAKMAPEKIVYVSCDPATLARDLGILEELGYKTMKVQPVDMFSNTYHVETIILMTYCGDKKK</sequence>
<dbReference type="GO" id="GO:0070475">
    <property type="term" value="P:rRNA base methylation"/>
    <property type="evidence" value="ECO:0007669"/>
    <property type="project" value="TreeGrafter"/>
</dbReference>
<dbReference type="PANTHER" id="PTHR11061">
    <property type="entry name" value="RNA M5U METHYLTRANSFERASE"/>
    <property type="match status" value="1"/>
</dbReference>
<comment type="similarity">
    <text evidence="4">Belongs to the class I-like SAM-binding methyltransferase superfamily. RNA M5U methyltransferase family.</text>
</comment>
<dbReference type="AlphaFoldDB" id="A0A4Q0VBH8"/>
<keyword evidence="1 4" id="KW-0489">Methyltransferase</keyword>
<dbReference type="PROSITE" id="PS51687">
    <property type="entry name" value="SAM_MT_RNA_M5U"/>
    <property type="match status" value="1"/>
</dbReference>
<dbReference type="Gene3D" id="2.40.50.1070">
    <property type="match status" value="1"/>
</dbReference>
<dbReference type="InterPro" id="IPR029063">
    <property type="entry name" value="SAM-dependent_MTases_sf"/>
</dbReference>
<dbReference type="InterPro" id="IPR012340">
    <property type="entry name" value="NA-bd_OB-fold"/>
</dbReference>
<dbReference type="EMBL" id="QMAP01000007">
    <property type="protein sequence ID" value="RXI48245.1"/>
    <property type="molecule type" value="Genomic_DNA"/>
</dbReference>
<dbReference type="PROSITE" id="PS50926">
    <property type="entry name" value="TRAM"/>
    <property type="match status" value="1"/>
</dbReference>
<evidence type="ECO:0000256" key="2">
    <source>
        <dbReference type="ARBA" id="ARBA00022679"/>
    </source>
</evidence>
<dbReference type="EC" id="2.1.1.190" evidence="7"/>
<dbReference type="Pfam" id="PF05958">
    <property type="entry name" value="tRNA_U5-meth_tr"/>
    <property type="match status" value="1"/>
</dbReference>
<evidence type="ECO:0000256" key="4">
    <source>
        <dbReference type="PROSITE-ProRule" id="PRU01024"/>
    </source>
</evidence>
<dbReference type="FunFam" id="2.40.50.1070:FF:000003">
    <property type="entry name" value="23S rRNA (Uracil-5-)-methyltransferase RumA"/>
    <property type="match status" value="1"/>
</dbReference>
<proteinExistence type="inferred from homology"/>
<dbReference type="FunFam" id="3.40.50.150:FF:000009">
    <property type="entry name" value="23S rRNA (Uracil(1939)-C(5))-methyltransferase RlmD"/>
    <property type="match status" value="1"/>
</dbReference>
<feature type="binding site" evidence="4">
    <location>
        <position position="385"/>
    </location>
    <ligand>
        <name>S-adenosyl-L-methionine</name>
        <dbReference type="ChEBI" id="CHEBI:59789"/>
    </ligand>
</feature>
<feature type="binding site" evidence="4">
    <location>
        <position position="287"/>
    </location>
    <ligand>
        <name>S-adenosyl-L-methionine</name>
        <dbReference type="ChEBI" id="CHEBI:59789"/>
    </ligand>
</feature>
<dbReference type="NCBIfam" id="TIGR00479">
    <property type="entry name" value="rumA"/>
    <property type="match status" value="1"/>
</dbReference>
<dbReference type="SUPFAM" id="SSF53335">
    <property type="entry name" value="S-adenosyl-L-methionine-dependent methyltransferases"/>
    <property type="match status" value="1"/>
</dbReference>
<dbReference type="FunFam" id="2.40.50.140:FF:000097">
    <property type="entry name" value="23S rRNA (uracil(1939)-C(5))-methyltransferase RlmD"/>
    <property type="match status" value="1"/>
</dbReference>
<evidence type="ECO:0000313" key="8">
    <source>
        <dbReference type="Proteomes" id="UP000290921"/>
    </source>
</evidence>
<evidence type="ECO:0000259" key="6">
    <source>
        <dbReference type="PROSITE" id="PS50926"/>
    </source>
</evidence>
<dbReference type="InterPro" id="IPR010280">
    <property type="entry name" value="U5_MeTrfase_fam"/>
</dbReference>
<dbReference type="Gene3D" id="2.40.50.140">
    <property type="entry name" value="Nucleic acid-binding proteins"/>
    <property type="match status" value="1"/>
</dbReference>
<dbReference type="InterPro" id="IPR030390">
    <property type="entry name" value="MeTrfase_TrmA_AS"/>
</dbReference>
<dbReference type="CDD" id="cd02440">
    <property type="entry name" value="AdoMet_MTases"/>
    <property type="match status" value="1"/>
</dbReference>
<evidence type="ECO:0000256" key="1">
    <source>
        <dbReference type="ARBA" id="ARBA00022603"/>
    </source>
</evidence>
<comment type="caution">
    <text evidence="7">The sequence shown here is derived from an EMBL/GenBank/DDBJ whole genome shotgun (WGS) entry which is preliminary data.</text>
</comment>
<accession>A0A4Q0VBH8</accession>
<evidence type="ECO:0000256" key="3">
    <source>
        <dbReference type="ARBA" id="ARBA00022691"/>
    </source>
</evidence>
<feature type="binding site" evidence="4">
    <location>
        <position position="337"/>
    </location>
    <ligand>
        <name>S-adenosyl-L-methionine</name>
        <dbReference type="ChEBI" id="CHEBI:59789"/>
    </ligand>
</feature>
<dbReference type="RefSeq" id="WP_129030554.1">
    <property type="nucleotide sequence ID" value="NZ_QMAP01000007.1"/>
</dbReference>
<reference evidence="7 8" key="1">
    <citation type="submission" date="2018-06" db="EMBL/GenBank/DDBJ databases">
        <title>Genome conservation of Clostridium tetani.</title>
        <authorList>
            <person name="Bruggemann H."/>
            <person name="Popoff M.R."/>
        </authorList>
    </citation>
    <scope>NUCLEOTIDE SEQUENCE [LARGE SCALE GENOMIC DNA]</scope>
    <source>
        <strain evidence="7 8">2017.061</strain>
    </source>
</reference>